<dbReference type="Pfam" id="PF00535">
    <property type="entry name" value="Glycos_transf_2"/>
    <property type="match status" value="1"/>
</dbReference>
<evidence type="ECO:0000313" key="3">
    <source>
        <dbReference type="Proteomes" id="UP000764045"/>
    </source>
</evidence>
<reference evidence="2 3" key="1">
    <citation type="journal article" date="2021" name="Sci. Rep.">
        <title>The distribution of antibiotic resistance genes in chicken gut microbiota commensals.</title>
        <authorList>
            <person name="Juricova H."/>
            <person name="Matiasovicova J."/>
            <person name="Kubasova T."/>
            <person name="Cejkova D."/>
            <person name="Rychlik I."/>
        </authorList>
    </citation>
    <scope>NUCLEOTIDE SEQUENCE [LARGE SCALE GENOMIC DNA]</scope>
    <source>
        <strain evidence="2 3">An819</strain>
    </source>
</reference>
<gene>
    <name evidence="2" type="ORF">H6B30_09990</name>
</gene>
<evidence type="ECO:0000313" key="2">
    <source>
        <dbReference type="EMBL" id="MBM6662073.1"/>
    </source>
</evidence>
<dbReference type="Proteomes" id="UP000764045">
    <property type="component" value="Unassembled WGS sequence"/>
</dbReference>
<dbReference type="InterPro" id="IPR029044">
    <property type="entry name" value="Nucleotide-diphossugar_trans"/>
</dbReference>
<sequence>MEKLAIIIPAYKDIYLFKTLLSIARQSNTDFNLYICNDNSPYDIEKVLFMFRNETNMGYKYIKFEENLGSQNLVKHWKRCVDQTHGEEWIWLFSDDDMMEPNCVQDFYNTINTKIKNDILHFDLTIINSDDNVRSVCRNYSQNMRAETFFSQLCSGQIDARMPEFILRRKKFEEIGGYVEFDLAWRSDNATVIAMSNPFGVRTIQGSRVLWRYSSDNISGKKANIVISHRKDESTIKFFNWVDEYFKENKLNYQLSKLRLIRSYTISLSLLSHTFNIGRLWKLSDRFKGLKSVSDRLMFIAISCYMNIKNLLKSKF</sequence>
<dbReference type="Gene3D" id="3.90.550.10">
    <property type="entry name" value="Spore Coat Polysaccharide Biosynthesis Protein SpsA, Chain A"/>
    <property type="match status" value="1"/>
</dbReference>
<keyword evidence="3" id="KW-1185">Reference proteome</keyword>
<dbReference type="EMBL" id="JACJJL010000015">
    <property type="protein sequence ID" value="MBM6662073.1"/>
    <property type="molecule type" value="Genomic_DNA"/>
</dbReference>
<dbReference type="InterPro" id="IPR001173">
    <property type="entry name" value="Glyco_trans_2-like"/>
</dbReference>
<accession>A0A938WQ41</accession>
<dbReference type="AlphaFoldDB" id="A0A938WQ41"/>
<organism evidence="2 3">
    <name type="scientific">Marseilla massiliensis</name>
    <dbReference type="NCBI Taxonomy" id="1841864"/>
    <lineage>
        <taxon>Bacteria</taxon>
        <taxon>Pseudomonadati</taxon>
        <taxon>Bacteroidota</taxon>
        <taxon>Bacteroidia</taxon>
        <taxon>Bacteroidales</taxon>
        <taxon>Prevotellaceae</taxon>
        <taxon>Marseilla</taxon>
    </lineage>
</organism>
<name>A0A938WQ41_9BACT</name>
<evidence type="ECO:0000259" key="1">
    <source>
        <dbReference type="Pfam" id="PF00535"/>
    </source>
</evidence>
<feature type="domain" description="Glycosyltransferase 2-like" evidence="1">
    <location>
        <begin position="6"/>
        <end position="175"/>
    </location>
</feature>
<dbReference type="CDD" id="cd00761">
    <property type="entry name" value="Glyco_tranf_GTA_type"/>
    <property type="match status" value="1"/>
</dbReference>
<proteinExistence type="predicted"/>
<dbReference type="SUPFAM" id="SSF53448">
    <property type="entry name" value="Nucleotide-diphospho-sugar transferases"/>
    <property type="match status" value="1"/>
</dbReference>
<comment type="caution">
    <text evidence="2">The sequence shown here is derived from an EMBL/GenBank/DDBJ whole genome shotgun (WGS) entry which is preliminary data.</text>
</comment>
<dbReference type="RefSeq" id="WP_205110159.1">
    <property type="nucleotide sequence ID" value="NZ_JACJJL010000015.1"/>
</dbReference>
<protein>
    <submittedName>
        <fullName evidence="2">Glycosyltransferase family 2 protein</fullName>
    </submittedName>
</protein>